<feature type="transmembrane region" description="Helical" evidence="6">
    <location>
        <begin position="124"/>
        <end position="145"/>
    </location>
</feature>
<feature type="domain" description="EamA" evidence="7">
    <location>
        <begin position="156"/>
        <end position="289"/>
    </location>
</feature>
<keyword evidence="5 6" id="KW-0472">Membrane</keyword>
<feature type="transmembrane region" description="Helical" evidence="6">
    <location>
        <begin position="151"/>
        <end position="174"/>
    </location>
</feature>
<comment type="subcellular location">
    <subcellularLocation>
        <location evidence="1">Membrane</location>
        <topology evidence="1">Multi-pass membrane protein</topology>
    </subcellularLocation>
</comment>
<keyword evidence="4 6" id="KW-1133">Transmembrane helix</keyword>
<comment type="similarity">
    <text evidence="2">Belongs to the EamA transporter family.</text>
</comment>
<evidence type="ECO:0000256" key="2">
    <source>
        <dbReference type="ARBA" id="ARBA00007362"/>
    </source>
</evidence>
<protein>
    <submittedName>
        <fullName evidence="8">EamA family transporter</fullName>
    </submittedName>
</protein>
<dbReference type="Pfam" id="PF00892">
    <property type="entry name" value="EamA"/>
    <property type="match status" value="1"/>
</dbReference>
<feature type="transmembrane region" description="Helical" evidence="6">
    <location>
        <begin position="273"/>
        <end position="292"/>
    </location>
</feature>
<proteinExistence type="inferred from homology"/>
<evidence type="ECO:0000256" key="4">
    <source>
        <dbReference type="ARBA" id="ARBA00022989"/>
    </source>
</evidence>
<feature type="transmembrane region" description="Helical" evidence="6">
    <location>
        <begin position="186"/>
        <end position="205"/>
    </location>
</feature>
<feature type="transmembrane region" description="Helical" evidence="6">
    <location>
        <begin position="91"/>
        <end position="112"/>
    </location>
</feature>
<evidence type="ECO:0000259" key="7">
    <source>
        <dbReference type="Pfam" id="PF00892"/>
    </source>
</evidence>
<dbReference type="EMBL" id="JAAWVT010000001">
    <property type="protein sequence ID" value="NKG19853.1"/>
    <property type="molecule type" value="Genomic_DNA"/>
</dbReference>
<organism evidence="8 9">
    <name type="scientific">Paeniglutamicibacter terrestris</name>
    <dbReference type="NCBI Taxonomy" id="2723403"/>
    <lineage>
        <taxon>Bacteria</taxon>
        <taxon>Bacillati</taxon>
        <taxon>Actinomycetota</taxon>
        <taxon>Actinomycetes</taxon>
        <taxon>Micrococcales</taxon>
        <taxon>Micrococcaceae</taxon>
        <taxon>Paeniglutamicibacter</taxon>
    </lineage>
</organism>
<keyword evidence="3 6" id="KW-0812">Transmembrane</keyword>
<dbReference type="PANTHER" id="PTHR32322:SF2">
    <property type="entry name" value="EAMA DOMAIN-CONTAINING PROTEIN"/>
    <property type="match status" value="1"/>
</dbReference>
<evidence type="ECO:0000256" key="3">
    <source>
        <dbReference type="ARBA" id="ARBA00022692"/>
    </source>
</evidence>
<evidence type="ECO:0000256" key="1">
    <source>
        <dbReference type="ARBA" id="ARBA00004141"/>
    </source>
</evidence>
<sequence length="317" mass="32032">MRRERALAIGAISLTSILWGTTGTAATFAPTAGPLAIGAAALGIGGILQALIALPALRAGRMQLRANLPLIVLGAMAVAIYPLAFYSSMHLAGVALGSVISLASAPLASGLLERFVQRVALSRWWMLAAGLGLTGSLILCLSKTSHDPAGAGASLIGIGLGLVAGATYATYSWCAQQLMGRGVSRAASMGAVFGTGGILLLPVLFFTGAPLIASPQAFSVAAYMALVPMFLGYLLFGYGLARLSASTATTITLSEPAIAAVLAVVIVGERLSGMGWTGLGIIAAALAVLAFAPTNTGTLVPITDSPGPTRRVWVGTR</sequence>
<dbReference type="RefSeq" id="WP_168150750.1">
    <property type="nucleotide sequence ID" value="NZ_JAAWVT010000001.1"/>
</dbReference>
<dbReference type="InterPro" id="IPR050638">
    <property type="entry name" value="AA-Vitamin_Transporters"/>
</dbReference>
<name>A0ABX1G1H6_9MICC</name>
<feature type="transmembrane region" description="Helical" evidence="6">
    <location>
        <begin position="217"/>
        <end position="236"/>
    </location>
</feature>
<evidence type="ECO:0000256" key="5">
    <source>
        <dbReference type="ARBA" id="ARBA00023136"/>
    </source>
</evidence>
<dbReference type="SUPFAM" id="SSF103481">
    <property type="entry name" value="Multidrug resistance efflux transporter EmrE"/>
    <property type="match status" value="2"/>
</dbReference>
<dbReference type="InterPro" id="IPR000620">
    <property type="entry name" value="EamA_dom"/>
</dbReference>
<evidence type="ECO:0000313" key="9">
    <source>
        <dbReference type="Proteomes" id="UP000746595"/>
    </source>
</evidence>
<reference evidence="8 9" key="1">
    <citation type="submission" date="2020-04" db="EMBL/GenBank/DDBJ databases">
        <title>Paeniglutamicibacter sp. ANT13_2, a novel actinomycete isolated from sediment in Antarctica.</title>
        <authorList>
            <person name="Sakdapetsiri C."/>
            <person name="Pinyakong O."/>
        </authorList>
    </citation>
    <scope>NUCLEOTIDE SEQUENCE [LARGE SCALE GENOMIC DNA]</scope>
    <source>
        <strain evidence="8 9">ANT13_2</strain>
    </source>
</reference>
<feature type="transmembrane region" description="Helical" evidence="6">
    <location>
        <begin position="66"/>
        <end position="85"/>
    </location>
</feature>
<dbReference type="InterPro" id="IPR037185">
    <property type="entry name" value="EmrE-like"/>
</dbReference>
<evidence type="ECO:0000313" key="8">
    <source>
        <dbReference type="EMBL" id="NKG19853.1"/>
    </source>
</evidence>
<keyword evidence="9" id="KW-1185">Reference proteome</keyword>
<gene>
    <name evidence="8" type="ORF">HED64_03890</name>
</gene>
<dbReference type="PANTHER" id="PTHR32322">
    <property type="entry name" value="INNER MEMBRANE TRANSPORTER"/>
    <property type="match status" value="1"/>
</dbReference>
<accession>A0ABX1G1H6</accession>
<dbReference type="Proteomes" id="UP000746595">
    <property type="component" value="Unassembled WGS sequence"/>
</dbReference>
<comment type="caution">
    <text evidence="8">The sequence shown here is derived from an EMBL/GenBank/DDBJ whole genome shotgun (WGS) entry which is preliminary data.</text>
</comment>
<feature type="transmembrane region" description="Helical" evidence="6">
    <location>
        <begin position="35"/>
        <end position="54"/>
    </location>
</feature>
<evidence type="ECO:0000256" key="6">
    <source>
        <dbReference type="SAM" id="Phobius"/>
    </source>
</evidence>
<feature type="transmembrane region" description="Helical" evidence="6">
    <location>
        <begin position="248"/>
        <end position="267"/>
    </location>
</feature>